<dbReference type="PATRIC" id="fig|44252.3.peg.1127"/>
<keyword evidence="5" id="KW-1185">Reference proteome</keyword>
<dbReference type="HOGENOM" id="CLU_023852_0_0_9"/>
<reference evidence="4 5" key="1">
    <citation type="submission" date="2014-04" db="EMBL/GenBank/DDBJ databases">
        <authorList>
            <person name="Bishop-Lilly K.A."/>
            <person name="Broomall S.M."/>
            <person name="Chain P.S."/>
            <person name="Chertkov O."/>
            <person name="Coyne S.R."/>
            <person name="Daligault H.E."/>
            <person name="Davenport K.W."/>
            <person name="Erkkila T."/>
            <person name="Frey K.G."/>
            <person name="Gibbons H.S."/>
            <person name="Gu W."/>
            <person name="Jaissle J."/>
            <person name="Johnson S.L."/>
            <person name="Koroleva G.I."/>
            <person name="Ladner J.T."/>
            <person name="Lo C.-C."/>
            <person name="Minogue T.D."/>
            <person name="Munk C."/>
            <person name="Palacios G.F."/>
            <person name="Redden C.L."/>
            <person name="Rosenzweig C.N."/>
            <person name="Scholz M.B."/>
            <person name="Teshima H."/>
            <person name="Xu Y."/>
        </authorList>
    </citation>
    <scope>NUCLEOTIDE SEQUENCE [LARGE SCALE GENOMIC DNA]</scope>
    <source>
        <strain evidence="4 5">8244</strain>
    </source>
</reference>
<feature type="domain" description="TerB-C" evidence="3">
    <location>
        <begin position="337"/>
        <end position="496"/>
    </location>
</feature>
<dbReference type="InterPro" id="IPR025266">
    <property type="entry name" value="TerB_N"/>
</dbReference>
<dbReference type="STRING" id="44252.DJ90_4025"/>
<dbReference type="RefSeq" id="WP_036622802.1">
    <property type="nucleotide sequence ID" value="NZ_BOSD01000020.1"/>
</dbReference>
<dbReference type="AlphaFoldDB" id="A0A090ZJU9"/>
<accession>A0A090ZJU9</accession>
<feature type="compositionally biased region" description="Low complexity" evidence="1">
    <location>
        <begin position="379"/>
        <end position="390"/>
    </location>
</feature>
<evidence type="ECO:0000313" key="4">
    <source>
        <dbReference type="EMBL" id="KFN10673.1"/>
    </source>
</evidence>
<dbReference type="Pfam" id="PF13208">
    <property type="entry name" value="TerB_N"/>
    <property type="match status" value="1"/>
</dbReference>
<organism evidence="4 5">
    <name type="scientific">Paenibacillus macerans</name>
    <name type="common">Bacillus macerans</name>
    <dbReference type="NCBI Taxonomy" id="44252"/>
    <lineage>
        <taxon>Bacteria</taxon>
        <taxon>Bacillati</taxon>
        <taxon>Bacillota</taxon>
        <taxon>Bacilli</taxon>
        <taxon>Bacillales</taxon>
        <taxon>Paenibacillaceae</taxon>
        <taxon>Paenibacillus</taxon>
    </lineage>
</organism>
<dbReference type="EMBL" id="JMQA01000017">
    <property type="protein sequence ID" value="KFN10673.1"/>
    <property type="molecule type" value="Genomic_DNA"/>
</dbReference>
<dbReference type="OrthoDB" id="2663344at2"/>
<feature type="region of interest" description="Disordered" evidence="1">
    <location>
        <begin position="379"/>
        <end position="400"/>
    </location>
</feature>
<feature type="compositionally biased region" description="Acidic residues" evidence="1">
    <location>
        <begin position="391"/>
        <end position="400"/>
    </location>
</feature>
<sequence length="512" mass="58425">MENRLRSIEFAEIDLCEEEPGLDIPPKKDTDLSQASAASIPFYNRERHFAEEARKRVNERGEPAPFAPFMSYWPTYEHMMESQQRWYFYWRSEVRAGRYPDTDLSYIFVYVYELINGVGWSDPPEGYKELHRIWTAYGGRYPQLNAYLKDWLADFAFVHALDVPLLEIITRGGGSYPEDLLDMELLRLFKKQPSQIPLDLLLALSDYDLRRSKFYQGPGKADLEMWVPRIVGMLDAFLCKTQGIRLIDKFHPGRERTTERYLFRSAVYDDSLYGRTIALGTVPFSSHRPLRKCITQTIRYAENRLRELRGFRGRLRGVVMEPETARLIDRFLEKEFAAQTAAKPRIEIDAEKLAALKRDSDYVRSRLAIGYEEGGETAAEASSGLAAESGPEADLDSEAALDSEHNAVPEQEVGKEDGESLAYWDLPQLDEDWTSFAEQLDSAQLEALLALKSPAPDSALAAVAEAYGTMPELILDEINQLAMETIGDLVVDEGRIVPEYMDFFAHLKGEFS</sequence>
<dbReference type="Pfam" id="PF15615">
    <property type="entry name" value="TerB_C"/>
    <property type="match status" value="1"/>
</dbReference>
<evidence type="ECO:0000259" key="3">
    <source>
        <dbReference type="Pfam" id="PF15615"/>
    </source>
</evidence>
<dbReference type="Proteomes" id="UP000029278">
    <property type="component" value="Unassembled WGS sequence"/>
</dbReference>
<proteinExistence type="predicted"/>
<name>A0A090ZJU9_PAEMA</name>
<evidence type="ECO:0000259" key="2">
    <source>
        <dbReference type="Pfam" id="PF13208"/>
    </source>
</evidence>
<feature type="domain" description="TerB N-terminal" evidence="2">
    <location>
        <begin position="32"/>
        <end position="220"/>
    </location>
</feature>
<evidence type="ECO:0000313" key="5">
    <source>
        <dbReference type="Proteomes" id="UP000029278"/>
    </source>
</evidence>
<comment type="caution">
    <text evidence="4">The sequence shown here is derived from an EMBL/GenBank/DDBJ whole genome shotgun (WGS) entry which is preliminary data.</text>
</comment>
<dbReference type="GeneID" id="77007047"/>
<dbReference type="InterPro" id="IPR028932">
    <property type="entry name" value="TerB-C"/>
</dbReference>
<protein>
    <submittedName>
        <fullName evidence="4">TerB-N family protein</fullName>
    </submittedName>
</protein>
<evidence type="ECO:0000256" key="1">
    <source>
        <dbReference type="SAM" id="MobiDB-lite"/>
    </source>
</evidence>
<gene>
    <name evidence="4" type="ORF">DJ90_4025</name>
</gene>